<dbReference type="NCBIfam" id="TIGR01764">
    <property type="entry name" value="excise"/>
    <property type="match status" value="1"/>
</dbReference>
<organism evidence="2 3">
    <name type="scientific">Saccharothrix hoggarensis</name>
    <dbReference type="NCBI Taxonomy" id="913853"/>
    <lineage>
        <taxon>Bacteria</taxon>
        <taxon>Bacillati</taxon>
        <taxon>Actinomycetota</taxon>
        <taxon>Actinomycetes</taxon>
        <taxon>Pseudonocardiales</taxon>
        <taxon>Pseudonocardiaceae</taxon>
        <taxon>Saccharothrix</taxon>
    </lineage>
</organism>
<evidence type="ECO:0000313" key="3">
    <source>
        <dbReference type="Proteomes" id="UP001597168"/>
    </source>
</evidence>
<dbReference type="InterPro" id="IPR009061">
    <property type="entry name" value="DNA-bd_dom_put_sf"/>
</dbReference>
<evidence type="ECO:0000259" key="1">
    <source>
        <dbReference type="Pfam" id="PF12728"/>
    </source>
</evidence>
<dbReference type="SUPFAM" id="SSF46955">
    <property type="entry name" value="Putative DNA-binding domain"/>
    <property type="match status" value="1"/>
</dbReference>
<protein>
    <submittedName>
        <fullName evidence="2">Helix-turn-helix domain-containing protein</fullName>
    </submittedName>
</protein>
<comment type="caution">
    <text evidence="2">The sequence shown here is derived from an EMBL/GenBank/DDBJ whole genome shotgun (WGS) entry which is preliminary data.</text>
</comment>
<proteinExistence type="predicted"/>
<dbReference type="RefSeq" id="WP_380726579.1">
    <property type="nucleotide sequence ID" value="NZ_JBHTLK010000161.1"/>
</dbReference>
<keyword evidence="3" id="KW-1185">Reference proteome</keyword>
<gene>
    <name evidence="2" type="ORF">ACFQ3T_25300</name>
</gene>
<dbReference type="Proteomes" id="UP001597168">
    <property type="component" value="Unassembled WGS sequence"/>
</dbReference>
<name>A0ABW3R103_9PSEU</name>
<dbReference type="InterPro" id="IPR010093">
    <property type="entry name" value="SinI_DNA-bd"/>
</dbReference>
<feature type="domain" description="Helix-turn-helix" evidence="1">
    <location>
        <begin position="46"/>
        <end position="94"/>
    </location>
</feature>
<dbReference type="Pfam" id="PF12728">
    <property type="entry name" value="HTH_17"/>
    <property type="match status" value="1"/>
</dbReference>
<evidence type="ECO:0000313" key="2">
    <source>
        <dbReference type="EMBL" id="MFD1150465.1"/>
    </source>
</evidence>
<dbReference type="EMBL" id="JBHTLK010000161">
    <property type="protein sequence ID" value="MFD1150465.1"/>
    <property type="molecule type" value="Genomic_DNA"/>
</dbReference>
<accession>A0ABW3R103</accession>
<dbReference type="InterPro" id="IPR041657">
    <property type="entry name" value="HTH_17"/>
</dbReference>
<reference evidence="3" key="1">
    <citation type="journal article" date="2019" name="Int. J. Syst. Evol. Microbiol.">
        <title>The Global Catalogue of Microorganisms (GCM) 10K type strain sequencing project: providing services to taxonomists for standard genome sequencing and annotation.</title>
        <authorList>
            <consortium name="The Broad Institute Genomics Platform"/>
            <consortium name="The Broad Institute Genome Sequencing Center for Infectious Disease"/>
            <person name="Wu L."/>
            <person name="Ma J."/>
        </authorList>
    </citation>
    <scope>NUCLEOTIDE SEQUENCE [LARGE SCALE GENOMIC DNA]</scope>
    <source>
        <strain evidence="3">CCUG 60214</strain>
    </source>
</reference>
<sequence length="102" mass="10978">MTTKNTAAILALVAQLTTLLAEDQARPQDVSSTEPKAAPTRSNRVLLTAEEAAERLGVGRTTMYRLIGSGEIESVQIGRLRRIPVTAVDAYARKLLQNTDAA</sequence>